<accession>A0A923HQU5</accession>
<dbReference type="AlphaFoldDB" id="A0A923HQU5"/>
<dbReference type="Pfam" id="PF09234">
    <property type="entry name" value="DUF1963"/>
    <property type="match status" value="1"/>
</dbReference>
<dbReference type="InterPro" id="IPR035948">
    <property type="entry name" value="YwqG-like_sf"/>
</dbReference>
<proteinExistence type="predicted"/>
<evidence type="ECO:0000313" key="2">
    <source>
        <dbReference type="Proteomes" id="UP000627446"/>
    </source>
</evidence>
<reference evidence="1" key="1">
    <citation type="submission" date="2020-08" db="EMBL/GenBank/DDBJ databases">
        <title>Novel species isolated from subtropical streams in China.</title>
        <authorList>
            <person name="Lu H."/>
        </authorList>
    </citation>
    <scope>NUCLEOTIDE SEQUENCE</scope>
    <source>
        <strain evidence="1">LX22W</strain>
    </source>
</reference>
<protein>
    <submittedName>
        <fullName evidence="1">DUF1963 domain-containing protein</fullName>
    </submittedName>
</protein>
<organism evidence="1 2">
    <name type="scientific">Undibacterium nitidum</name>
    <dbReference type="NCBI Taxonomy" id="2762298"/>
    <lineage>
        <taxon>Bacteria</taxon>
        <taxon>Pseudomonadati</taxon>
        <taxon>Pseudomonadota</taxon>
        <taxon>Betaproteobacteria</taxon>
        <taxon>Burkholderiales</taxon>
        <taxon>Oxalobacteraceae</taxon>
        <taxon>Undibacterium</taxon>
    </lineage>
</organism>
<name>A0A923HQU5_9BURK</name>
<dbReference type="Gene3D" id="2.30.320.10">
    <property type="entry name" value="YwqG-like"/>
    <property type="match status" value="1"/>
</dbReference>
<sequence>MEIAEIKKQLAKPATKFSAGGFRPTHSEDESWLGHVFLFREDESIPKNDAGESLLPLAQFHLPSLPFVPLCLKDVRVLTVFISEPFPEQFEKMGCNWVVREYSHQEVLVRKEVRVESSYLKPFPLKAELVHEDYPLWDGGGVPYDVEREVLRLEKDGEIESYYDLITHSYEHKIGGYPSFCQSGVDPGDGFEFVFQVSSDSKINLNVVDNGSLMFWKHRTSGEWAIYYDFY</sequence>
<dbReference type="EMBL" id="JACOFZ010000002">
    <property type="protein sequence ID" value="MBC3881600.1"/>
    <property type="molecule type" value="Genomic_DNA"/>
</dbReference>
<keyword evidence="2" id="KW-1185">Reference proteome</keyword>
<dbReference type="RefSeq" id="WP_186915902.1">
    <property type="nucleotide sequence ID" value="NZ_JACOFZ010000002.1"/>
</dbReference>
<evidence type="ECO:0000313" key="1">
    <source>
        <dbReference type="EMBL" id="MBC3881600.1"/>
    </source>
</evidence>
<dbReference type="InterPro" id="IPR015315">
    <property type="entry name" value="DUF1963"/>
</dbReference>
<dbReference type="Proteomes" id="UP000627446">
    <property type="component" value="Unassembled WGS sequence"/>
</dbReference>
<gene>
    <name evidence="1" type="ORF">H8K36_09470</name>
</gene>
<comment type="caution">
    <text evidence="1">The sequence shown here is derived from an EMBL/GenBank/DDBJ whole genome shotgun (WGS) entry which is preliminary data.</text>
</comment>
<dbReference type="SUPFAM" id="SSF103032">
    <property type="entry name" value="Hypothetical protein YwqG"/>
    <property type="match status" value="1"/>
</dbReference>